<sequence length="377" mass="41526">MKVIFCILCCFGPILISAQQAPNIENGLNEEAEEIPTTFLPPRFLYIGSADLRNYQGQCGVKGPHRSNAREDLDLTIKQEENLQDDENVCENQDKSVEETNITAGSESIDPDAAITSLEWAVPSLSDTVFAEYAGEHNPLANRITFGEVAGPREFPWQVAITLYGRFHCGASLISDSYVLTAAHCVYLYAHVPSLIDLTLGDWDLKSSSDGRSIKAKVSRATVYPGYTRRKLVNDIAVLKLAKPVTITDRIKPVCLPTNDIALEGKEAIVTGWGRNEAKELQTKLQFLRAKVVSNQLCNERWKGLIQPSMICMDSTTGDSCNADSGGPLVAEYPTGSRKYVQVGIVSFGSGSCTDGNLPGVYTRVAHFRDWIYQQMY</sequence>
<evidence type="ECO:0000313" key="12">
    <source>
        <dbReference type="EMBL" id="KAK7070346.1"/>
    </source>
</evidence>
<protein>
    <recommendedName>
        <fullName evidence="9">limulus clotting factor C</fullName>
        <ecNumber evidence="9">3.4.21.84</ecNumber>
    </recommendedName>
</protein>
<dbReference type="AlphaFoldDB" id="A0AAN8WU35"/>
<dbReference type="Pfam" id="PF00089">
    <property type="entry name" value="Trypsin"/>
    <property type="match status" value="1"/>
</dbReference>
<dbReference type="InterPro" id="IPR009003">
    <property type="entry name" value="Peptidase_S1_PA"/>
</dbReference>
<keyword evidence="1" id="KW-0768">Sushi</keyword>
<dbReference type="GO" id="GO:0042381">
    <property type="term" value="P:hemolymph coagulation"/>
    <property type="evidence" value="ECO:0007669"/>
    <property type="project" value="UniProtKB-KW"/>
</dbReference>
<name>A0AAN8WU35_HALRR</name>
<dbReference type="Gene3D" id="2.40.10.10">
    <property type="entry name" value="Trypsin-like serine proteases"/>
    <property type="match status" value="1"/>
</dbReference>
<keyword evidence="4 12" id="KW-0378">Hydrolase</keyword>
<dbReference type="InterPro" id="IPR018114">
    <property type="entry name" value="TRYPSIN_HIS"/>
</dbReference>
<dbReference type="Proteomes" id="UP001381693">
    <property type="component" value="Unassembled WGS sequence"/>
</dbReference>
<feature type="domain" description="Peptidase S1" evidence="11">
    <location>
        <begin position="144"/>
        <end position="377"/>
    </location>
</feature>
<keyword evidence="3 10" id="KW-0732">Signal</keyword>
<dbReference type="InterPro" id="IPR001254">
    <property type="entry name" value="Trypsin_dom"/>
</dbReference>
<feature type="signal peptide" evidence="10">
    <location>
        <begin position="1"/>
        <end position="18"/>
    </location>
</feature>
<dbReference type="SUPFAM" id="SSF50494">
    <property type="entry name" value="Trypsin-like serine proteases"/>
    <property type="match status" value="1"/>
</dbReference>
<evidence type="ECO:0000256" key="1">
    <source>
        <dbReference type="ARBA" id="ARBA00022659"/>
    </source>
</evidence>
<evidence type="ECO:0000256" key="4">
    <source>
        <dbReference type="ARBA" id="ARBA00022801"/>
    </source>
</evidence>
<comment type="catalytic activity">
    <reaction evidence="8">
        <text>Selective cleavage of 103-Arg-|-Ser-104 and 124-Ile-|-Ile-125 bonds in Limulus clotting factor B to form activated factor B. Cleavage of -Pro-Arg-|-Xaa- bonds in synthetic substrates.</text>
        <dbReference type="EC" id="3.4.21.84"/>
    </reaction>
</comment>
<dbReference type="CDD" id="cd00190">
    <property type="entry name" value="Tryp_SPc"/>
    <property type="match status" value="1"/>
</dbReference>
<dbReference type="InterPro" id="IPR043504">
    <property type="entry name" value="Peptidase_S1_PA_chymotrypsin"/>
</dbReference>
<evidence type="ECO:0000256" key="8">
    <source>
        <dbReference type="ARBA" id="ARBA00052079"/>
    </source>
</evidence>
<keyword evidence="6" id="KW-0720">Serine protease</keyword>
<evidence type="ECO:0000256" key="2">
    <source>
        <dbReference type="ARBA" id="ARBA00022670"/>
    </source>
</evidence>
<dbReference type="FunFam" id="2.40.10.10:FF:000120">
    <property type="entry name" value="Putative serine protease"/>
    <property type="match status" value="1"/>
</dbReference>
<evidence type="ECO:0000256" key="10">
    <source>
        <dbReference type="SAM" id="SignalP"/>
    </source>
</evidence>
<dbReference type="PRINTS" id="PR00722">
    <property type="entry name" value="CHYMOTRYPSIN"/>
</dbReference>
<dbReference type="EC" id="3.4.21.84" evidence="9"/>
<evidence type="ECO:0000256" key="5">
    <source>
        <dbReference type="ARBA" id="ARBA00022820"/>
    </source>
</evidence>
<keyword evidence="13" id="KW-1185">Reference proteome</keyword>
<dbReference type="GO" id="GO:0004252">
    <property type="term" value="F:serine-type endopeptidase activity"/>
    <property type="evidence" value="ECO:0007669"/>
    <property type="project" value="InterPro"/>
</dbReference>
<dbReference type="PANTHER" id="PTHR24252">
    <property type="entry name" value="ACROSIN-RELATED"/>
    <property type="match status" value="1"/>
</dbReference>
<dbReference type="PANTHER" id="PTHR24252:SF11">
    <property type="entry name" value="ATRIAL NATRIURETIC PEPTIDE-CONVERTING ENZYME ISOFORM X1"/>
    <property type="match status" value="1"/>
</dbReference>
<dbReference type="PROSITE" id="PS50240">
    <property type="entry name" value="TRYPSIN_DOM"/>
    <property type="match status" value="1"/>
</dbReference>
<evidence type="ECO:0000256" key="7">
    <source>
        <dbReference type="ARBA" id="ARBA00023157"/>
    </source>
</evidence>
<evidence type="ECO:0000259" key="11">
    <source>
        <dbReference type="PROSITE" id="PS50240"/>
    </source>
</evidence>
<keyword evidence="2" id="KW-0645">Protease</keyword>
<proteinExistence type="predicted"/>
<evidence type="ECO:0000256" key="3">
    <source>
        <dbReference type="ARBA" id="ARBA00022729"/>
    </source>
</evidence>
<reference evidence="12 13" key="1">
    <citation type="submission" date="2023-11" db="EMBL/GenBank/DDBJ databases">
        <title>Halocaridina rubra genome assembly.</title>
        <authorList>
            <person name="Smith C."/>
        </authorList>
    </citation>
    <scope>NUCLEOTIDE SEQUENCE [LARGE SCALE GENOMIC DNA]</scope>
    <source>
        <strain evidence="12">EP-1</strain>
        <tissue evidence="12">Whole</tissue>
    </source>
</reference>
<accession>A0AAN8WU35</accession>
<dbReference type="EMBL" id="JAXCGZ010015415">
    <property type="protein sequence ID" value="KAK7070346.1"/>
    <property type="molecule type" value="Genomic_DNA"/>
</dbReference>
<dbReference type="PROSITE" id="PS00134">
    <property type="entry name" value="TRYPSIN_HIS"/>
    <property type="match status" value="1"/>
</dbReference>
<evidence type="ECO:0000313" key="13">
    <source>
        <dbReference type="Proteomes" id="UP001381693"/>
    </source>
</evidence>
<evidence type="ECO:0000256" key="9">
    <source>
        <dbReference type="ARBA" id="ARBA00066707"/>
    </source>
</evidence>
<comment type="caution">
    <text evidence="12">The sequence shown here is derived from an EMBL/GenBank/DDBJ whole genome shotgun (WGS) entry which is preliminary data.</text>
</comment>
<keyword evidence="5" id="KW-0353">Hemolymph clotting</keyword>
<keyword evidence="7" id="KW-1015">Disulfide bond</keyword>
<feature type="chain" id="PRO_5042916665" description="limulus clotting factor C" evidence="10">
    <location>
        <begin position="19"/>
        <end position="377"/>
    </location>
</feature>
<evidence type="ECO:0000256" key="6">
    <source>
        <dbReference type="ARBA" id="ARBA00022825"/>
    </source>
</evidence>
<dbReference type="SMART" id="SM00020">
    <property type="entry name" value="Tryp_SPc"/>
    <property type="match status" value="1"/>
</dbReference>
<dbReference type="InterPro" id="IPR001314">
    <property type="entry name" value="Peptidase_S1A"/>
</dbReference>
<dbReference type="GO" id="GO:0006508">
    <property type="term" value="P:proteolysis"/>
    <property type="evidence" value="ECO:0007669"/>
    <property type="project" value="UniProtKB-KW"/>
</dbReference>
<gene>
    <name evidence="12" type="primary">Tpsg1_4</name>
    <name evidence="12" type="ORF">SK128_003990</name>
</gene>
<organism evidence="12 13">
    <name type="scientific">Halocaridina rubra</name>
    <name type="common">Hawaiian red shrimp</name>
    <dbReference type="NCBI Taxonomy" id="373956"/>
    <lineage>
        <taxon>Eukaryota</taxon>
        <taxon>Metazoa</taxon>
        <taxon>Ecdysozoa</taxon>
        <taxon>Arthropoda</taxon>
        <taxon>Crustacea</taxon>
        <taxon>Multicrustacea</taxon>
        <taxon>Malacostraca</taxon>
        <taxon>Eumalacostraca</taxon>
        <taxon>Eucarida</taxon>
        <taxon>Decapoda</taxon>
        <taxon>Pleocyemata</taxon>
        <taxon>Caridea</taxon>
        <taxon>Atyoidea</taxon>
        <taxon>Atyidae</taxon>
        <taxon>Halocaridina</taxon>
    </lineage>
</organism>